<accession>A0A0D8XHF9</accession>
<dbReference type="OrthoDB" id="636773at2759"/>
<dbReference type="Gene3D" id="3.30.710.10">
    <property type="entry name" value="Potassium Channel Kv1.1, Chain A"/>
    <property type="match status" value="1"/>
</dbReference>
<organism evidence="5 6">
    <name type="scientific">Dictyocaulus viviparus</name>
    <name type="common">Bovine lungworm</name>
    <dbReference type="NCBI Taxonomy" id="29172"/>
    <lineage>
        <taxon>Eukaryota</taxon>
        <taxon>Metazoa</taxon>
        <taxon>Ecdysozoa</taxon>
        <taxon>Nematoda</taxon>
        <taxon>Chromadorea</taxon>
        <taxon>Rhabditida</taxon>
        <taxon>Rhabditina</taxon>
        <taxon>Rhabditomorpha</taxon>
        <taxon>Strongyloidea</taxon>
        <taxon>Metastrongylidae</taxon>
        <taxon>Dictyocaulus</taxon>
    </lineage>
</organism>
<dbReference type="PANTHER" id="PTHR45774">
    <property type="entry name" value="BTB/POZ DOMAIN-CONTAINING"/>
    <property type="match status" value="1"/>
</dbReference>
<dbReference type="FunFam" id="1.25.40.420:FF:000004">
    <property type="entry name" value="BTB/POZ domain-containing protein 2"/>
    <property type="match status" value="1"/>
</dbReference>
<dbReference type="PROSITE" id="PS50097">
    <property type="entry name" value="BTB"/>
    <property type="match status" value="1"/>
</dbReference>
<dbReference type="AlphaFoldDB" id="A0A0D8XHF9"/>
<evidence type="ECO:0000256" key="3">
    <source>
        <dbReference type="SAM" id="MobiDB-lite"/>
    </source>
</evidence>
<keyword evidence="6" id="KW-1185">Reference proteome</keyword>
<feature type="region of interest" description="Disordered" evidence="3">
    <location>
        <begin position="1"/>
        <end position="28"/>
    </location>
</feature>
<sequence length="840" mass="93103">MDSEKSKKPAIASGAKIPSTKSNKQNKKHCLVTDQSVMASSSASIDDVSIFPSSSSSTNQSLRPFLKHINLVDDVGKLLYLSSISDQTTNTQAARVSTFDALDCPKSECFMGSNDTRICGKMSEDGYPLVVDLGTSERQSRLARQRLIDEVIQEQAFDQDVIEELEQANMRRVFEEVEQHVREDSVQGRCATANDTVNYEDITPQIEAAMVNYMVRKYATSHEILKESSKTGLLCNSVQDVIEELEQANMRRVFEEVEQRVREDSVQGRCATANDTVNYEDITPQIEAAMVNYMVRKYATSYEILKESSKIGLLCNSVQVSRIADMANTSQHGKRTESRCEAGTSSGLDKSINILPASRNLVEHPVNNQATIGRLTSPIAEHKNTRLAGISQRAANAVDESPLGWQGGKSTIKERIGFMCCKDVLADVYFIVGKDDSKQRIPAHKFVLSIGSAVFSAMFNSGLTPQNSTDSLEIELPDVEVSAFRALLRFLYSDEVEIGPENVMTTLYTAKKYAVSAMESACVEFLKQNLCADNAFMLLTQARLFDEPQLAKLCLDIIDKSTYDALNGEGFTDIDLETLCTVLARDTLRIREAQLFQAVVRWSTEECARCGLEPTAENRRAVLGRAVQLIRFPLMTVEEFAQAAAQSGLLPDREVVNLFLYFIVNPKLSIGFNDNPRCSVVGKELVVNRFKRIEERWGYSGTPDRIKFTVDRKIFVIGFGLYGAIHGPYEYQCVIQVIQCGTEEVLAQNDTTFICDGSSSTCRVSFREPVEITPGLTYIASACLKGVDSHYGTKGLRRIVHQSAAGGVITFQFTYAAGNNNGTSVEDGQIPEIIFYTNNC</sequence>
<dbReference type="InterPro" id="IPR012983">
    <property type="entry name" value="PHR"/>
</dbReference>
<gene>
    <name evidence="5" type="ORF">DICVIV_12256</name>
</gene>
<dbReference type="STRING" id="29172.A0A0D8XHF9"/>
<evidence type="ECO:0000313" key="6">
    <source>
        <dbReference type="Proteomes" id="UP000053766"/>
    </source>
</evidence>
<keyword evidence="2" id="KW-0963">Cytoplasm</keyword>
<dbReference type="SUPFAM" id="SSF54695">
    <property type="entry name" value="POZ domain"/>
    <property type="match status" value="1"/>
</dbReference>
<dbReference type="PANTHER" id="PTHR45774:SF3">
    <property type="entry name" value="BTB (POZ) DOMAIN-CONTAINING 2B-RELATED"/>
    <property type="match status" value="1"/>
</dbReference>
<protein>
    <submittedName>
        <fullName evidence="5">PHR domain protein</fullName>
    </submittedName>
</protein>
<dbReference type="InterPro" id="IPR011333">
    <property type="entry name" value="SKP1/BTB/POZ_sf"/>
</dbReference>
<dbReference type="SMART" id="SM00875">
    <property type="entry name" value="BACK"/>
    <property type="match status" value="1"/>
</dbReference>
<evidence type="ECO:0000256" key="1">
    <source>
        <dbReference type="ARBA" id="ARBA00004496"/>
    </source>
</evidence>
<dbReference type="Gene3D" id="2.60.120.820">
    <property type="entry name" value="PHR domain"/>
    <property type="match status" value="1"/>
</dbReference>
<dbReference type="GO" id="GO:0005829">
    <property type="term" value="C:cytosol"/>
    <property type="evidence" value="ECO:0007669"/>
    <property type="project" value="TreeGrafter"/>
</dbReference>
<dbReference type="EMBL" id="KN716764">
    <property type="protein sequence ID" value="KJH41766.1"/>
    <property type="molecule type" value="Genomic_DNA"/>
</dbReference>
<dbReference type="InterPro" id="IPR038648">
    <property type="entry name" value="PHR_sf"/>
</dbReference>
<reference evidence="6" key="2">
    <citation type="journal article" date="2016" name="Sci. Rep.">
        <title>Dictyocaulus viviparus genome, variome and transcriptome elucidate lungworm biology and support future intervention.</title>
        <authorList>
            <person name="McNulty S.N."/>
            <person name="Strube C."/>
            <person name="Rosa B.A."/>
            <person name="Martin J.C."/>
            <person name="Tyagi R."/>
            <person name="Choi Y.J."/>
            <person name="Wang Q."/>
            <person name="Hallsworth Pepin K."/>
            <person name="Zhang X."/>
            <person name="Ozersky P."/>
            <person name="Wilson R.K."/>
            <person name="Sternberg P.W."/>
            <person name="Gasser R.B."/>
            <person name="Mitreva M."/>
        </authorList>
    </citation>
    <scope>NUCLEOTIDE SEQUENCE [LARGE SCALE GENOMIC DNA]</scope>
    <source>
        <strain evidence="6">HannoverDv2000</strain>
    </source>
</reference>
<evidence type="ECO:0000259" key="4">
    <source>
        <dbReference type="PROSITE" id="PS50097"/>
    </source>
</evidence>
<dbReference type="GO" id="GO:0022008">
    <property type="term" value="P:neurogenesis"/>
    <property type="evidence" value="ECO:0007669"/>
    <property type="project" value="TreeGrafter"/>
</dbReference>
<dbReference type="Pfam" id="PF00651">
    <property type="entry name" value="BTB"/>
    <property type="match status" value="1"/>
</dbReference>
<dbReference type="FunFam" id="2.60.120.820:FF:000004">
    <property type="entry name" value="BTB/POZ domain-containing protein 2"/>
    <property type="match status" value="1"/>
</dbReference>
<name>A0A0D8XHF9_DICVI</name>
<proteinExistence type="predicted"/>
<dbReference type="InterPro" id="IPR000210">
    <property type="entry name" value="BTB/POZ_dom"/>
</dbReference>
<dbReference type="CDD" id="cd18487">
    <property type="entry name" value="BACK_BTBD1_like"/>
    <property type="match status" value="1"/>
</dbReference>
<dbReference type="Gene3D" id="1.25.40.420">
    <property type="match status" value="1"/>
</dbReference>
<dbReference type="CDD" id="cd18281">
    <property type="entry name" value="BTB_POZ_BTBD1_2"/>
    <property type="match status" value="1"/>
</dbReference>
<comment type="subcellular location">
    <subcellularLocation>
        <location evidence="1">Cytoplasm</location>
    </subcellularLocation>
</comment>
<evidence type="ECO:0000256" key="2">
    <source>
        <dbReference type="ARBA" id="ARBA00022490"/>
    </source>
</evidence>
<reference evidence="5 6" key="1">
    <citation type="submission" date="2013-11" db="EMBL/GenBank/DDBJ databases">
        <title>Draft genome of the bovine lungworm Dictyocaulus viviparus.</title>
        <authorList>
            <person name="Mitreva M."/>
        </authorList>
    </citation>
    <scope>NUCLEOTIDE SEQUENCE [LARGE SCALE GENOMIC DNA]</scope>
    <source>
        <strain evidence="5 6">HannoverDv2000</strain>
    </source>
</reference>
<dbReference type="InterPro" id="IPR011705">
    <property type="entry name" value="BACK"/>
</dbReference>
<feature type="domain" description="BTB" evidence="4">
    <location>
        <begin position="426"/>
        <end position="500"/>
    </location>
</feature>
<dbReference type="SMART" id="SM00225">
    <property type="entry name" value="BTB"/>
    <property type="match status" value="1"/>
</dbReference>
<dbReference type="Pfam" id="PF08005">
    <property type="entry name" value="PHR"/>
    <property type="match status" value="1"/>
</dbReference>
<dbReference type="Pfam" id="PF07707">
    <property type="entry name" value="BACK"/>
    <property type="match status" value="1"/>
</dbReference>
<dbReference type="GO" id="GO:0000932">
    <property type="term" value="C:P-body"/>
    <property type="evidence" value="ECO:0007669"/>
    <property type="project" value="TreeGrafter"/>
</dbReference>
<dbReference type="Proteomes" id="UP000053766">
    <property type="component" value="Unassembled WGS sequence"/>
</dbReference>
<evidence type="ECO:0000313" key="5">
    <source>
        <dbReference type="EMBL" id="KJH41766.1"/>
    </source>
</evidence>